<evidence type="ECO:0000259" key="1">
    <source>
        <dbReference type="Pfam" id="PF01979"/>
    </source>
</evidence>
<comment type="caution">
    <text evidence="2">The sequence shown here is derived from an EMBL/GenBank/DDBJ whole genome shotgun (WGS) entry which is preliminary data.</text>
</comment>
<dbReference type="Proteomes" id="UP000247498">
    <property type="component" value="Unassembled WGS sequence"/>
</dbReference>
<dbReference type="CDD" id="cd01299">
    <property type="entry name" value="Met_dep_hydrolase_A"/>
    <property type="match status" value="1"/>
</dbReference>
<evidence type="ECO:0000313" key="2">
    <source>
        <dbReference type="EMBL" id="GBF96931.1"/>
    </source>
</evidence>
<dbReference type="InterPro" id="IPR057744">
    <property type="entry name" value="OTAase-like"/>
</dbReference>
<dbReference type="InterPro" id="IPR006680">
    <property type="entry name" value="Amidohydro-rel"/>
</dbReference>
<dbReference type="PANTHER" id="PTHR43135">
    <property type="entry name" value="ALPHA-D-RIBOSE 1-METHYLPHOSPHONATE 5-TRIPHOSPHATE DIPHOSPHATASE"/>
    <property type="match status" value="1"/>
</dbReference>
<dbReference type="InterPro" id="IPR032466">
    <property type="entry name" value="Metal_Hydrolase"/>
</dbReference>
<dbReference type="PANTHER" id="PTHR43135:SF3">
    <property type="entry name" value="ALPHA-D-RIBOSE 1-METHYLPHOSPHONATE 5-TRIPHOSPHATE DIPHOSPHATASE"/>
    <property type="match status" value="1"/>
</dbReference>
<dbReference type="STRING" id="307507.A0A2V0PAP3"/>
<name>A0A2V0PAP3_9CHLO</name>
<organism evidence="2 3">
    <name type="scientific">Raphidocelis subcapitata</name>
    <dbReference type="NCBI Taxonomy" id="307507"/>
    <lineage>
        <taxon>Eukaryota</taxon>
        <taxon>Viridiplantae</taxon>
        <taxon>Chlorophyta</taxon>
        <taxon>core chlorophytes</taxon>
        <taxon>Chlorophyceae</taxon>
        <taxon>CS clade</taxon>
        <taxon>Sphaeropleales</taxon>
        <taxon>Selenastraceae</taxon>
        <taxon>Raphidocelis</taxon>
    </lineage>
</organism>
<dbReference type="Gene3D" id="2.30.40.10">
    <property type="entry name" value="Urease, subunit C, domain 1"/>
    <property type="match status" value="1"/>
</dbReference>
<feature type="domain" description="Amidohydrolase-related" evidence="1">
    <location>
        <begin position="101"/>
        <end position="451"/>
    </location>
</feature>
<dbReference type="OrthoDB" id="194468at2759"/>
<gene>
    <name evidence="2" type="ORF">Rsub_09011</name>
</gene>
<dbReference type="AlphaFoldDB" id="A0A2V0PAP3"/>
<protein>
    <submittedName>
        <fullName evidence="2">Peptidase M38</fullName>
    </submittedName>
</protein>
<keyword evidence="3" id="KW-1185">Reference proteome</keyword>
<evidence type="ECO:0000313" key="3">
    <source>
        <dbReference type="Proteomes" id="UP000247498"/>
    </source>
</evidence>
<accession>A0A2V0PAP3</accession>
<dbReference type="InParanoid" id="A0A2V0PAP3"/>
<dbReference type="SUPFAM" id="SSF51556">
    <property type="entry name" value="Metallo-dependent hydrolases"/>
    <property type="match status" value="1"/>
</dbReference>
<reference evidence="2 3" key="1">
    <citation type="journal article" date="2018" name="Sci. Rep.">
        <title>Raphidocelis subcapitata (=Pseudokirchneriella subcapitata) provides an insight into genome evolution and environmental adaptations in the Sphaeropleales.</title>
        <authorList>
            <person name="Suzuki S."/>
            <person name="Yamaguchi H."/>
            <person name="Nakajima N."/>
            <person name="Kawachi M."/>
        </authorList>
    </citation>
    <scope>NUCLEOTIDE SEQUENCE [LARGE SCALE GENOMIC DNA]</scope>
    <source>
        <strain evidence="2 3">NIES-35</strain>
    </source>
</reference>
<proteinExistence type="predicted"/>
<dbReference type="EMBL" id="BDRX01000089">
    <property type="protein sequence ID" value="GBF96931.1"/>
    <property type="molecule type" value="Genomic_DNA"/>
</dbReference>
<dbReference type="SUPFAM" id="SSF51338">
    <property type="entry name" value="Composite domain of metallo-dependent hydrolases"/>
    <property type="match status" value="1"/>
</dbReference>
<dbReference type="Pfam" id="PF01979">
    <property type="entry name" value="Amidohydro_1"/>
    <property type="match status" value="1"/>
</dbReference>
<dbReference type="InterPro" id="IPR011059">
    <property type="entry name" value="Metal-dep_hydrolase_composite"/>
</dbReference>
<dbReference type="GO" id="GO:0016810">
    <property type="term" value="F:hydrolase activity, acting on carbon-nitrogen (but not peptide) bonds"/>
    <property type="evidence" value="ECO:0007669"/>
    <property type="project" value="InterPro"/>
</dbReference>
<dbReference type="Gene3D" id="3.20.20.140">
    <property type="entry name" value="Metal-dependent hydrolases"/>
    <property type="match status" value="1"/>
</dbReference>
<sequence>MEPRPVVASVAEGPQQPAALLRDSFAAAKRAGGGGSGTAPAPHPRLLLRACRVWDAAARAFTPPASVAVAGGRIAAVGEPGSEGALSEAGAAAVVDCGGLFLLPGLSDAHVHVTAVTADLAGLMSLPESLVTAVAAEILGGMLLRGFTAVRDAGGADWGLARAVEEGSILGPRILFTGHALSQTGGHGDFRGRGEDCCACGAALRGIGRVCDGVGECRRAARDELRRGAHCIKVMASGGVASPTDRLTSTQFSLEELRAIVEEAQAAGTYVCAHAYKPSAIKRAIECGVRSIEHGNWLDRDTAALMASRGAFLVPTLVTYDALRRGGVGAGMARELVDKVADAVEQGQAAVALARSMGVKMAFGSDLLGELHKHQSEEFRLRAEAGVPAAELIEAATSRCAELFGLEETHGAIAPGRAADLVLLDSDPLGSPAAAVLAASGAHVALVVKDGLVAAARGGEARMGAVNAALAGGGDGSAAGNRSL</sequence>
<dbReference type="InterPro" id="IPR051781">
    <property type="entry name" value="Metallo-dep_Hydrolase"/>
</dbReference>